<feature type="compositionally biased region" description="Low complexity" evidence="1">
    <location>
        <begin position="19"/>
        <end position="32"/>
    </location>
</feature>
<dbReference type="GeneID" id="40314718"/>
<feature type="compositionally biased region" description="Low complexity" evidence="1">
    <location>
        <begin position="252"/>
        <end position="265"/>
    </location>
</feature>
<feature type="compositionally biased region" description="Low complexity" evidence="1">
    <location>
        <begin position="53"/>
        <end position="83"/>
    </location>
</feature>
<name>A0A422Q9K9_9TRYP</name>
<evidence type="ECO:0000313" key="2">
    <source>
        <dbReference type="EMBL" id="RNF26645.1"/>
    </source>
</evidence>
<feature type="compositionally biased region" description="Low complexity" evidence="1">
    <location>
        <begin position="273"/>
        <end position="291"/>
    </location>
</feature>
<feature type="region of interest" description="Disordered" evidence="1">
    <location>
        <begin position="252"/>
        <end position="291"/>
    </location>
</feature>
<sequence length="362" mass="36501">MGCTQAKARQGPTRPTEPAPAQQACAPRAEAPPLLPGGGVAVPQEDQASVTHVEPAVGGAAATEEATEEAPAAGTGESAAHAVGLVASERKSPRPSRAPGRLQRKLAAAAAPSSGEWWVYSARRNKSCAWDSDEPVSVCVSNTTASSPLFLSQDRRNVGDTSPRAASAPYGTCRGCLSVTLSPMSSAFTSPRVSLCADGGHAGRGPRLHSLIVGVGAAAANTRLSTGANPVSSARRECGVDAENHTDGAEAAARNGAAQGARGSGVAMSPADAAGGRTSTSASTAAAPSRGRFVEGSATATNVAGGCCLKKEAEGARSCTTANDISCSCRSAEETGVRLSSEFQVPTIARLQEAIRRAQRTQ</sequence>
<gene>
    <name evidence="2" type="ORF">Tco025E_01107</name>
</gene>
<evidence type="ECO:0000256" key="1">
    <source>
        <dbReference type="SAM" id="MobiDB-lite"/>
    </source>
</evidence>
<dbReference type="AlphaFoldDB" id="A0A422Q9K9"/>
<dbReference type="RefSeq" id="XP_029231851.1">
    <property type="nucleotide sequence ID" value="XM_029368045.1"/>
</dbReference>
<evidence type="ECO:0000313" key="3">
    <source>
        <dbReference type="Proteomes" id="UP000284403"/>
    </source>
</evidence>
<proteinExistence type="predicted"/>
<dbReference type="Proteomes" id="UP000284403">
    <property type="component" value="Unassembled WGS sequence"/>
</dbReference>
<dbReference type="EMBL" id="MKKU01000033">
    <property type="protein sequence ID" value="RNF26645.1"/>
    <property type="molecule type" value="Genomic_DNA"/>
</dbReference>
<feature type="region of interest" description="Disordered" evidence="1">
    <location>
        <begin position="1"/>
        <end position="107"/>
    </location>
</feature>
<protein>
    <submittedName>
        <fullName evidence="2">Uncharacterized protein</fullName>
    </submittedName>
</protein>
<comment type="caution">
    <text evidence="2">The sequence shown here is derived from an EMBL/GenBank/DDBJ whole genome shotgun (WGS) entry which is preliminary data.</text>
</comment>
<accession>A0A422Q9K9</accession>
<organism evidence="2 3">
    <name type="scientific">Trypanosoma conorhini</name>
    <dbReference type="NCBI Taxonomy" id="83891"/>
    <lineage>
        <taxon>Eukaryota</taxon>
        <taxon>Discoba</taxon>
        <taxon>Euglenozoa</taxon>
        <taxon>Kinetoplastea</taxon>
        <taxon>Metakinetoplastina</taxon>
        <taxon>Trypanosomatida</taxon>
        <taxon>Trypanosomatidae</taxon>
        <taxon>Trypanosoma</taxon>
    </lineage>
</organism>
<reference evidence="2 3" key="1">
    <citation type="journal article" date="2018" name="BMC Genomics">
        <title>Genomic comparison of Trypanosoma conorhini and Trypanosoma rangeli to Trypanosoma cruzi strains of high and low virulence.</title>
        <authorList>
            <person name="Bradwell K.R."/>
            <person name="Koparde V.N."/>
            <person name="Matveyev A.V."/>
            <person name="Serrano M.G."/>
            <person name="Alves J.M."/>
            <person name="Parikh H."/>
            <person name="Huang B."/>
            <person name="Lee V."/>
            <person name="Espinosa-Alvarez O."/>
            <person name="Ortiz P.A."/>
            <person name="Costa-Martins A.G."/>
            <person name="Teixeira M.M."/>
            <person name="Buck G.A."/>
        </authorList>
    </citation>
    <scope>NUCLEOTIDE SEQUENCE [LARGE SCALE GENOMIC DNA]</scope>
    <source>
        <strain evidence="2 3">025E</strain>
    </source>
</reference>
<keyword evidence="3" id="KW-1185">Reference proteome</keyword>